<proteinExistence type="predicted"/>
<dbReference type="EMBL" id="JACGCI010000167">
    <property type="protein sequence ID" value="KAF6742809.1"/>
    <property type="molecule type" value="Genomic_DNA"/>
</dbReference>
<reference evidence="1 2" key="1">
    <citation type="submission" date="2020-07" db="EMBL/GenBank/DDBJ databases">
        <title>Comparative genomics of pyrophilous fungi reveals a link between fire events and developmental genes.</title>
        <authorList>
            <consortium name="DOE Joint Genome Institute"/>
            <person name="Steindorff A.S."/>
            <person name="Carver A."/>
            <person name="Calhoun S."/>
            <person name="Stillman K."/>
            <person name="Liu H."/>
            <person name="Lipzen A."/>
            <person name="Pangilinan J."/>
            <person name="Labutti K."/>
            <person name="Bruns T.D."/>
            <person name="Grigoriev I.V."/>
        </authorList>
    </citation>
    <scope>NUCLEOTIDE SEQUENCE [LARGE SCALE GENOMIC DNA]</scope>
    <source>
        <strain evidence="1 2">CBS 144469</strain>
    </source>
</reference>
<organism evidence="1 2">
    <name type="scientific">Ephemerocybe angulata</name>
    <dbReference type="NCBI Taxonomy" id="980116"/>
    <lineage>
        <taxon>Eukaryota</taxon>
        <taxon>Fungi</taxon>
        <taxon>Dikarya</taxon>
        <taxon>Basidiomycota</taxon>
        <taxon>Agaricomycotina</taxon>
        <taxon>Agaricomycetes</taxon>
        <taxon>Agaricomycetidae</taxon>
        <taxon>Agaricales</taxon>
        <taxon>Agaricineae</taxon>
        <taxon>Psathyrellaceae</taxon>
        <taxon>Ephemerocybe</taxon>
    </lineage>
</organism>
<name>A0A8H6H9A4_9AGAR</name>
<keyword evidence="2" id="KW-1185">Reference proteome</keyword>
<dbReference type="Proteomes" id="UP000521943">
    <property type="component" value="Unassembled WGS sequence"/>
</dbReference>
<protein>
    <submittedName>
        <fullName evidence="1">Uncharacterized protein</fullName>
    </submittedName>
</protein>
<sequence length="118" mass="13460">MSISLDKVVCALKEYPHLYERVALQDLLHFVNLCTLVKPYLKLAQSPYTQAPLPTQPRYIHDFLAASLGLKDDVVKLLWWALKEVIWEGDLDEAAERELASGYIAHFLKEGHPRDIGT</sequence>
<dbReference type="AlphaFoldDB" id="A0A8H6H9A4"/>
<evidence type="ECO:0000313" key="2">
    <source>
        <dbReference type="Proteomes" id="UP000521943"/>
    </source>
</evidence>
<accession>A0A8H6H9A4</accession>
<evidence type="ECO:0000313" key="1">
    <source>
        <dbReference type="EMBL" id="KAF6742809.1"/>
    </source>
</evidence>
<comment type="caution">
    <text evidence="1">The sequence shown here is derived from an EMBL/GenBank/DDBJ whole genome shotgun (WGS) entry which is preliminary data.</text>
</comment>
<dbReference type="OrthoDB" id="2501483at2759"/>
<gene>
    <name evidence="1" type="ORF">DFP72DRAFT_829537</name>
</gene>